<dbReference type="PANTHER" id="PTHR35567">
    <property type="entry name" value="MALATE DEHYDROGENASE (AFU_ORTHOLOGUE AFUA_2G13800)"/>
    <property type="match status" value="1"/>
</dbReference>
<reference evidence="2" key="1">
    <citation type="submission" date="2017-09" db="EMBL/GenBank/DDBJ databases">
        <title>Polyketide synthases of a Diaporthe helianthi virulent isolate.</title>
        <authorList>
            <person name="Baroncelli R."/>
        </authorList>
    </citation>
    <scope>NUCLEOTIDE SEQUENCE [LARGE SCALE GENOMIC DNA]</scope>
    <source>
        <strain evidence="2">7/96</strain>
    </source>
</reference>
<dbReference type="AlphaFoldDB" id="A0A2P5HTT5"/>
<dbReference type="InParanoid" id="A0A2P5HTT5"/>
<dbReference type="InterPro" id="IPR021851">
    <property type="entry name" value="DUF3455"/>
</dbReference>
<evidence type="ECO:0000313" key="2">
    <source>
        <dbReference type="EMBL" id="POS73677.1"/>
    </source>
</evidence>
<comment type="caution">
    <text evidence="2">The sequence shown here is derived from an EMBL/GenBank/DDBJ whole genome shotgun (WGS) entry which is preliminary data.</text>
</comment>
<evidence type="ECO:0000256" key="1">
    <source>
        <dbReference type="SAM" id="SignalP"/>
    </source>
</evidence>
<protein>
    <submittedName>
        <fullName evidence="2">Malate dehydrogenase</fullName>
    </submittedName>
</protein>
<dbReference type="OrthoDB" id="1859733at2759"/>
<dbReference type="Pfam" id="PF11937">
    <property type="entry name" value="DUF3455"/>
    <property type="match status" value="1"/>
</dbReference>
<name>A0A2P5HTT5_DIAHE</name>
<evidence type="ECO:0000313" key="3">
    <source>
        <dbReference type="Proteomes" id="UP000094444"/>
    </source>
</evidence>
<accession>A0A2P5HTT5</accession>
<gene>
    <name evidence="2" type="ORF">DHEL01_v207929</name>
</gene>
<dbReference type="PANTHER" id="PTHR35567:SF1">
    <property type="entry name" value="CONSERVED FUNGAL PROTEIN (AFU_ORTHOLOGUE AFUA_1G14230)"/>
    <property type="match status" value="1"/>
</dbReference>
<keyword evidence="3" id="KW-1185">Reference proteome</keyword>
<proteinExistence type="predicted"/>
<keyword evidence="1" id="KW-0732">Signal</keyword>
<dbReference type="Proteomes" id="UP000094444">
    <property type="component" value="Unassembled WGS sequence"/>
</dbReference>
<feature type="chain" id="PRO_5015122447" evidence="1">
    <location>
        <begin position="18"/>
        <end position="279"/>
    </location>
</feature>
<feature type="signal peptide" evidence="1">
    <location>
        <begin position="1"/>
        <end position="17"/>
    </location>
</feature>
<organism evidence="2 3">
    <name type="scientific">Diaporthe helianthi</name>
    <dbReference type="NCBI Taxonomy" id="158607"/>
    <lineage>
        <taxon>Eukaryota</taxon>
        <taxon>Fungi</taxon>
        <taxon>Dikarya</taxon>
        <taxon>Ascomycota</taxon>
        <taxon>Pezizomycotina</taxon>
        <taxon>Sordariomycetes</taxon>
        <taxon>Sordariomycetidae</taxon>
        <taxon>Diaporthales</taxon>
        <taxon>Diaporthaceae</taxon>
        <taxon>Diaporthe</taxon>
    </lineage>
</organism>
<dbReference type="EMBL" id="MAVT02000754">
    <property type="protein sequence ID" value="POS73677.1"/>
    <property type="molecule type" value="Genomic_DNA"/>
</dbReference>
<sequence>MHASSVFFPALCASVLAAPVYPDLNLKAALPDDAMKDLSQYFNMLAQKTKEGRQMSWAPTCDMSAAKLPVASPQALPDVTPGLILKHVAVGRGTQNYTCDTTNTTAAPTAAGAVATLFNASCIAGAYPDLLNMLPRVSMAFNLSSAPSPGPGAAPIKNLLPTSSNSRLAPGNYVISGHHYFTDSTTPYFNLDTDALKLGTIPCAKDAAVPAPDGAPKGQLGEKAVPWLKLSAKSGATGRLQEVYRVETAGGSAPSTCSGMPASFEVEYSAQYWFFESAS</sequence>